<evidence type="ECO:0000256" key="2">
    <source>
        <dbReference type="ARBA" id="ARBA00022737"/>
    </source>
</evidence>
<proteinExistence type="predicted"/>
<keyword evidence="3" id="KW-0227">DNA damage</keyword>
<keyword evidence="7" id="KW-0539">Nucleus</keyword>
<evidence type="ECO:0000256" key="6">
    <source>
        <dbReference type="ARBA" id="ARBA00023204"/>
    </source>
</evidence>
<dbReference type="Pfam" id="PF16589">
    <property type="entry name" value="BRCT_2"/>
    <property type="match status" value="1"/>
</dbReference>
<dbReference type="InterPro" id="IPR001357">
    <property type="entry name" value="BRCT_dom"/>
</dbReference>
<evidence type="ECO:0000259" key="10">
    <source>
        <dbReference type="PROSITE" id="PS50089"/>
    </source>
</evidence>
<feature type="compositionally biased region" description="Basic and acidic residues" evidence="9">
    <location>
        <begin position="226"/>
        <end position="257"/>
    </location>
</feature>
<dbReference type="Gene3D" id="3.30.40.10">
    <property type="entry name" value="Zinc/RING finger domain, C3HC4 (zinc finger)"/>
    <property type="match status" value="1"/>
</dbReference>
<feature type="compositionally biased region" description="Basic and acidic residues" evidence="9">
    <location>
        <begin position="183"/>
        <end position="202"/>
    </location>
</feature>
<dbReference type="EMBL" id="OU963900">
    <property type="protein sequence ID" value="CAH0692838.1"/>
    <property type="molecule type" value="Genomic_DNA"/>
</dbReference>
<dbReference type="PANTHER" id="PTHR13763">
    <property type="entry name" value="BREAST CANCER TYPE 1 SUSCEPTIBILITY PROTEIN BRCA1"/>
    <property type="match status" value="1"/>
</dbReference>
<evidence type="ECO:0000256" key="1">
    <source>
        <dbReference type="ARBA" id="ARBA00004123"/>
    </source>
</evidence>
<gene>
    <name evidence="12" type="ORF">CHILSU_LOCUS10330</name>
</gene>
<keyword evidence="4 8" id="KW-0479">Metal-binding</keyword>
<evidence type="ECO:0000256" key="5">
    <source>
        <dbReference type="ARBA" id="ARBA00022833"/>
    </source>
</evidence>
<protein>
    <recommendedName>
        <fullName evidence="14">RING-type E3 ubiquitin transferase BRCA1</fullName>
    </recommendedName>
</protein>
<dbReference type="PROSITE" id="PS50172">
    <property type="entry name" value="BRCT"/>
    <property type="match status" value="2"/>
</dbReference>
<evidence type="ECO:0000256" key="8">
    <source>
        <dbReference type="PROSITE-ProRule" id="PRU00175"/>
    </source>
</evidence>
<feature type="compositionally biased region" description="Basic and acidic residues" evidence="9">
    <location>
        <begin position="847"/>
        <end position="862"/>
    </location>
</feature>
<dbReference type="InterPro" id="IPR013083">
    <property type="entry name" value="Znf_RING/FYVE/PHD"/>
</dbReference>
<evidence type="ECO:0008006" key="14">
    <source>
        <dbReference type="Google" id="ProtNLM"/>
    </source>
</evidence>
<dbReference type="Proteomes" id="UP001153292">
    <property type="component" value="Chromosome 7"/>
</dbReference>
<dbReference type="PROSITE" id="PS50089">
    <property type="entry name" value="ZF_RING_2"/>
    <property type="match status" value="1"/>
</dbReference>
<evidence type="ECO:0000313" key="12">
    <source>
        <dbReference type="EMBL" id="CAH0692838.1"/>
    </source>
</evidence>
<dbReference type="InterPro" id="IPR001841">
    <property type="entry name" value="Znf_RING"/>
</dbReference>
<keyword evidence="2" id="KW-0677">Repeat</keyword>
<evidence type="ECO:0000256" key="3">
    <source>
        <dbReference type="ARBA" id="ARBA00022763"/>
    </source>
</evidence>
<accession>A0ABN8EBI0</accession>
<evidence type="ECO:0000256" key="9">
    <source>
        <dbReference type="SAM" id="MobiDB-lite"/>
    </source>
</evidence>
<feature type="domain" description="BRCT" evidence="11">
    <location>
        <begin position="1007"/>
        <end position="1103"/>
    </location>
</feature>
<keyword evidence="4 8" id="KW-0863">Zinc-finger</keyword>
<feature type="domain" description="BRCT" evidence="11">
    <location>
        <begin position="1118"/>
        <end position="1216"/>
    </location>
</feature>
<name>A0ABN8EBI0_CHISP</name>
<dbReference type="InterPro" id="IPR036420">
    <property type="entry name" value="BRCT_dom_sf"/>
</dbReference>
<evidence type="ECO:0000313" key="13">
    <source>
        <dbReference type="Proteomes" id="UP001153292"/>
    </source>
</evidence>
<keyword evidence="6" id="KW-0234">DNA repair</keyword>
<evidence type="ECO:0000259" key="11">
    <source>
        <dbReference type="PROSITE" id="PS50172"/>
    </source>
</evidence>
<dbReference type="CDD" id="cd16449">
    <property type="entry name" value="RING-HC"/>
    <property type="match status" value="1"/>
</dbReference>
<keyword evidence="13" id="KW-1185">Reference proteome</keyword>
<evidence type="ECO:0000256" key="4">
    <source>
        <dbReference type="ARBA" id="ARBA00022771"/>
    </source>
</evidence>
<organism evidence="12 13">
    <name type="scientific">Chilo suppressalis</name>
    <name type="common">Asiatic rice borer moth</name>
    <dbReference type="NCBI Taxonomy" id="168631"/>
    <lineage>
        <taxon>Eukaryota</taxon>
        <taxon>Metazoa</taxon>
        <taxon>Ecdysozoa</taxon>
        <taxon>Arthropoda</taxon>
        <taxon>Hexapoda</taxon>
        <taxon>Insecta</taxon>
        <taxon>Pterygota</taxon>
        <taxon>Neoptera</taxon>
        <taxon>Endopterygota</taxon>
        <taxon>Lepidoptera</taxon>
        <taxon>Glossata</taxon>
        <taxon>Ditrysia</taxon>
        <taxon>Pyraloidea</taxon>
        <taxon>Crambidae</taxon>
        <taxon>Crambinae</taxon>
        <taxon>Chilo</taxon>
    </lineage>
</organism>
<dbReference type="SUPFAM" id="SSF52113">
    <property type="entry name" value="BRCT domain"/>
    <property type="match status" value="2"/>
</dbReference>
<feature type="region of interest" description="Disordered" evidence="9">
    <location>
        <begin position="183"/>
        <end position="267"/>
    </location>
</feature>
<dbReference type="Gene3D" id="3.40.50.10190">
    <property type="entry name" value="BRCT domain"/>
    <property type="match status" value="2"/>
</dbReference>
<dbReference type="SMART" id="SM00292">
    <property type="entry name" value="BRCT"/>
    <property type="match status" value="2"/>
</dbReference>
<dbReference type="InterPro" id="IPR031099">
    <property type="entry name" value="BRCA1-associated"/>
</dbReference>
<sequence length="1239" mass="139641">MDLKALDVSLLMKLIIQQVDNVTCLECCKYYIAPETAACGHTLCHTCWRGRRTCPCCAASLDRRLLKLNIPMQNRTEHIQTLGETFEKLFDTKLDEFTLDVSVPEIESLDDATKNVNYWLASSQNHFSAPLLNSEEINSCVQEVNNPIEISSSKIQIHTNSKKSSSPSKVVYVQQSQHDWDKIEQLSDVEGHSTNKENDRARAKPVLSLIEESEYTLGNPRRSSRKRDLNQSEPTIRREDISLEKFKDSSPGTDKKSNKGKNNWNNVKRMRKEFSKLNKQNRSKLNVSIEMCKKAQNAFNNPDIDAKEQKTTDSQCPLNEYLIEDNTPIGVKENPKEIDKNVLSESTKYNSIEKDAHANTNIGRETSSNNVANQPLVVVSSHVKLDHEYNKTYSPTKHTEKTIPESIHKDLNNMSTKLAFYKKGTLCPTQGQRTNVQTVNIDGRTNNNNSNTEDIEINIKVGNTLTNIVIKRKTNDIQLKVNTDREVQTSQETNQIVNIHNEYTELQKRPQNVQVNVQEKDGANIAIASKECKSNSVSKNILQKSLSTKRNTASADTVTAQFEITESVEKELSNIMECEEIVDNNRLTPKNKVPQTKNKLKNNEAVNNKTSTLNKTQSTHDFEIFDNGSTCEQNVDLLKDSTHAASDILVPTVNNKKMLSNPDKRDREIGEIDEMPTPKKLKTMTNENPKPDEIISPHILHQKNKTNVIENDSIIYDVVMDQVFASIDADINNSEKCHKKNDFTKLSKDTPGVIENEKKQEANFIATQKKSVIEHANEKYSENIFSFLEKDTDSPDIITKGAKDDGSTQRHIDNLLTPRIFQDLDSTHEETLLPNLDVENKDICTPKFEQDDSDKSVVEETPQKNISFSKPKSKTEISFVNLPRSDSGSKNDNGGSSMIKSVITLSDSIVDSIKTSKDATIVDVDAKRHALETPLTINRFVDHIKHKSTPVARKSLNFANENIEDDDDPEQTLCPSSVIAKTTQEKEIMSKAFEKTPNTPVKKVLTTKNIKVNNMKYCIAGSCLSTSELTNVKSLCRKYNWQYIDKYSRELTHLVVGVDDENKSQRSVKYMCALAASKWIVSYEWVENCLKMNLVVAENQYEALDGTGEPGPKRSRLAKKKLFQGITFFCMPPFSVLDINTLKEMLEASGGRVVEEAKAVKATSDAPALLLAEPEHTQEDRFVYLALELGIVPVNYEWVLNCLGSYTLSSVHELLLCPAALLPPPTAKWPTILISRDSE</sequence>
<dbReference type="PANTHER" id="PTHR13763:SF0">
    <property type="entry name" value="BREAST CANCER TYPE 1 SUSCEPTIBILITY PROTEIN"/>
    <property type="match status" value="1"/>
</dbReference>
<keyword evidence="5" id="KW-0862">Zinc</keyword>
<comment type="subcellular location">
    <subcellularLocation>
        <location evidence="1">Nucleus</location>
    </subcellularLocation>
</comment>
<feature type="domain" description="RING-type" evidence="10">
    <location>
        <begin position="24"/>
        <end position="57"/>
    </location>
</feature>
<dbReference type="SUPFAM" id="SSF57850">
    <property type="entry name" value="RING/U-box"/>
    <property type="match status" value="1"/>
</dbReference>
<feature type="region of interest" description="Disordered" evidence="9">
    <location>
        <begin position="847"/>
        <end position="870"/>
    </location>
</feature>
<dbReference type="Pfam" id="PF00533">
    <property type="entry name" value="BRCT"/>
    <property type="match status" value="1"/>
</dbReference>
<evidence type="ECO:0000256" key="7">
    <source>
        <dbReference type="ARBA" id="ARBA00023242"/>
    </source>
</evidence>
<reference evidence="12" key="1">
    <citation type="submission" date="2021-12" db="EMBL/GenBank/DDBJ databases">
        <authorList>
            <person name="King R."/>
        </authorList>
    </citation>
    <scope>NUCLEOTIDE SEQUENCE</scope>
</reference>